<keyword evidence="4 7" id="KW-0812">Transmembrane</keyword>
<feature type="transmembrane region" description="Helical" evidence="7">
    <location>
        <begin position="219"/>
        <end position="241"/>
    </location>
</feature>
<evidence type="ECO:0000256" key="4">
    <source>
        <dbReference type="ARBA" id="ARBA00022692"/>
    </source>
</evidence>
<evidence type="ECO:0000256" key="5">
    <source>
        <dbReference type="ARBA" id="ARBA00022989"/>
    </source>
</evidence>
<comment type="subcellular location">
    <subcellularLocation>
        <location evidence="1">Membrane</location>
        <topology evidence="1">Multi-pass membrane protein</topology>
    </subcellularLocation>
</comment>
<keyword evidence="3" id="KW-1003">Cell membrane</keyword>
<dbReference type="Proteomes" id="UP001597094">
    <property type="component" value="Unassembled WGS sequence"/>
</dbReference>
<reference evidence="9" key="1">
    <citation type="journal article" date="2019" name="Int. J. Syst. Evol. Microbiol.">
        <title>The Global Catalogue of Microorganisms (GCM) 10K type strain sequencing project: providing services to taxonomists for standard genome sequencing and annotation.</title>
        <authorList>
            <consortium name="The Broad Institute Genomics Platform"/>
            <consortium name="The Broad Institute Genome Sequencing Center for Infectious Disease"/>
            <person name="Wu L."/>
            <person name="Ma J."/>
        </authorList>
    </citation>
    <scope>NUCLEOTIDE SEQUENCE [LARGE SCALE GENOMIC DNA]</scope>
    <source>
        <strain evidence="9">JCM 31319</strain>
    </source>
</reference>
<feature type="transmembrane region" description="Helical" evidence="7">
    <location>
        <begin position="280"/>
        <end position="299"/>
    </location>
</feature>
<evidence type="ECO:0000256" key="2">
    <source>
        <dbReference type="ARBA" id="ARBA00022448"/>
    </source>
</evidence>
<feature type="transmembrane region" description="Helical" evidence="7">
    <location>
        <begin position="253"/>
        <end position="273"/>
    </location>
</feature>
<protein>
    <submittedName>
        <fullName evidence="8">AEC family transporter</fullName>
    </submittedName>
</protein>
<dbReference type="InterPro" id="IPR004776">
    <property type="entry name" value="Mem_transp_PIN-like"/>
</dbReference>
<keyword evidence="2" id="KW-0813">Transport</keyword>
<keyword evidence="5 7" id="KW-1133">Transmembrane helix</keyword>
<dbReference type="PANTHER" id="PTHR36838:SF1">
    <property type="entry name" value="SLR1864 PROTEIN"/>
    <property type="match status" value="1"/>
</dbReference>
<evidence type="ECO:0000313" key="8">
    <source>
        <dbReference type="EMBL" id="MFD1186028.1"/>
    </source>
</evidence>
<feature type="transmembrane region" description="Helical" evidence="7">
    <location>
        <begin position="29"/>
        <end position="49"/>
    </location>
</feature>
<dbReference type="Pfam" id="PF03547">
    <property type="entry name" value="Mem_trans"/>
    <property type="match status" value="1"/>
</dbReference>
<evidence type="ECO:0000256" key="3">
    <source>
        <dbReference type="ARBA" id="ARBA00022475"/>
    </source>
</evidence>
<proteinExistence type="predicted"/>
<keyword evidence="6 7" id="KW-0472">Membrane</keyword>
<feature type="transmembrane region" description="Helical" evidence="7">
    <location>
        <begin position="158"/>
        <end position="176"/>
    </location>
</feature>
<feature type="transmembrane region" description="Helical" evidence="7">
    <location>
        <begin position="56"/>
        <end position="78"/>
    </location>
</feature>
<comment type="caution">
    <text evidence="8">The sequence shown here is derived from an EMBL/GenBank/DDBJ whole genome shotgun (WGS) entry which is preliminary data.</text>
</comment>
<accession>A0ABW3SMC7</accession>
<dbReference type="EMBL" id="JBHTLD010000047">
    <property type="protein sequence ID" value="MFD1186028.1"/>
    <property type="molecule type" value="Genomic_DNA"/>
</dbReference>
<name>A0ABW3SMC7_9BACT</name>
<evidence type="ECO:0000256" key="6">
    <source>
        <dbReference type="ARBA" id="ARBA00023136"/>
    </source>
</evidence>
<organism evidence="8 9">
    <name type="scientific">Pontibacter rugosus</name>
    <dbReference type="NCBI Taxonomy" id="1745966"/>
    <lineage>
        <taxon>Bacteria</taxon>
        <taxon>Pseudomonadati</taxon>
        <taxon>Bacteroidota</taxon>
        <taxon>Cytophagia</taxon>
        <taxon>Cytophagales</taxon>
        <taxon>Hymenobacteraceae</taxon>
        <taxon>Pontibacter</taxon>
    </lineage>
</organism>
<dbReference type="RefSeq" id="WP_377524949.1">
    <property type="nucleotide sequence ID" value="NZ_JBHTLD010000047.1"/>
</dbReference>
<evidence type="ECO:0000256" key="1">
    <source>
        <dbReference type="ARBA" id="ARBA00004141"/>
    </source>
</evidence>
<evidence type="ECO:0000313" key="9">
    <source>
        <dbReference type="Proteomes" id="UP001597094"/>
    </source>
</evidence>
<sequence length="303" mass="32452">MSSFILLFGCLGLGILLQRFKDFPANAPLVLNQFIIYISLPALALYFIPEVTLNSAVLLPVGVAWICFAGAALFFWGLGKAFGWSKKLIGCLILTGGLGNTSFIGFPIIEALYGGEGLKTAILIDQAGSFMVLSTLGIGLAAALSKGKADAGLIARKILRFPPFLIFILALAANILDLHFSADLKEVFQRLGSTVSPLALVSVGLQLRIERRSKHWGFLALGLTYQLILAPLLILALYVWGLDASGKQAQVCVLEAAMAPMITASIVAASYGLKPRLANMMVGFGIPISFLTLACWYWVVQAI</sequence>
<gene>
    <name evidence="8" type="ORF">ACFQ2O_07420</name>
</gene>
<dbReference type="PANTHER" id="PTHR36838">
    <property type="entry name" value="AUXIN EFFLUX CARRIER FAMILY PROTEIN"/>
    <property type="match status" value="1"/>
</dbReference>
<feature type="transmembrane region" description="Helical" evidence="7">
    <location>
        <begin position="127"/>
        <end position="146"/>
    </location>
</feature>
<keyword evidence="9" id="KW-1185">Reference proteome</keyword>
<evidence type="ECO:0000256" key="7">
    <source>
        <dbReference type="SAM" id="Phobius"/>
    </source>
</evidence>